<dbReference type="EMBL" id="ASHM01026273">
    <property type="protein sequence ID" value="PNX73602.1"/>
    <property type="molecule type" value="Genomic_DNA"/>
</dbReference>
<sequence length="91" mass="10462">MTMATENNVISNSKPKLRLSMAQYYDDSRDGSTTTQQGRCRGIPHIARSDNEDVILVLPRREENTLFQDKGPRDHMIGEYPFNPRRDITPP</sequence>
<gene>
    <name evidence="2" type="ORF">L195_g029504</name>
</gene>
<protein>
    <submittedName>
        <fullName evidence="2">Uncharacterized protein</fullName>
    </submittedName>
</protein>
<dbReference type="Proteomes" id="UP000236291">
    <property type="component" value="Unassembled WGS sequence"/>
</dbReference>
<proteinExistence type="predicted"/>
<evidence type="ECO:0000313" key="2">
    <source>
        <dbReference type="EMBL" id="PNX73602.1"/>
    </source>
</evidence>
<organism evidence="2 3">
    <name type="scientific">Trifolium pratense</name>
    <name type="common">Red clover</name>
    <dbReference type="NCBI Taxonomy" id="57577"/>
    <lineage>
        <taxon>Eukaryota</taxon>
        <taxon>Viridiplantae</taxon>
        <taxon>Streptophyta</taxon>
        <taxon>Embryophyta</taxon>
        <taxon>Tracheophyta</taxon>
        <taxon>Spermatophyta</taxon>
        <taxon>Magnoliopsida</taxon>
        <taxon>eudicotyledons</taxon>
        <taxon>Gunneridae</taxon>
        <taxon>Pentapetalae</taxon>
        <taxon>rosids</taxon>
        <taxon>fabids</taxon>
        <taxon>Fabales</taxon>
        <taxon>Fabaceae</taxon>
        <taxon>Papilionoideae</taxon>
        <taxon>50 kb inversion clade</taxon>
        <taxon>NPAAA clade</taxon>
        <taxon>Hologalegina</taxon>
        <taxon>IRL clade</taxon>
        <taxon>Trifolieae</taxon>
        <taxon>Trifolium</taxon>
    </lineage>
</organism>
<name>A0A2K3L4Y1_TRIPR</name>
<evidence type="ECO:0000256" key="1">
    <source>
        <dbReference type="SAM" id="MobiDB-lite"/>
    </source>
</evidence>
<feature type="compositionally biased region" description="Basic and acidic residues" evidence="1">
    <location>
        <begin position="65"/>
        <end position="77"/>
    </location>
</feature>
<reference evidence="2 3" key="2">
    <citation type="journal article" date="2017" name="Front. Plant Sci.">
        <title>Gene Classification and Mining of Molecular Markers Useful in Red Clover (Trifolium pratense) Breeding.</title>
        <authorList>
            <person name="Istvanek J."/>
            <person name="Dluhosova J."/>
            <person name="Dluhos P."/>
            <person name="Patkova L."/>
            <person name="Nedelnik J."/>
            <person name="Repkova J."/>
        </authorList>
    </citation>
    <scope>NUCLEOTIDE SEQUENCE [LARGE SCALE GENOMIC DNA]</scope>
    <source>
        <strain evidence="3">cv. Tatra</strain>
        <tissue evidence="2">Young leaves</tissue>
    </source>
</reference>
<reference evidence="2 3" key="1">
    <citation type="journal article" date="2014" name="Am. J. Bot.">
        <title>Genome assembly and annotation for red clover (Trifolium pratense; Fabaceae).</title>
        <authorList>
            <person name="Istvanek J."/>
            <person name="Jaros M."/>
            <person name="Krenek A."/>
            <person name="Repkova J."/>
        </authorList>
    </citation>
    <scope>NUCLEOTIDE SEQUENCE [LARGE SCALE GENOMIC DNA]</scope>
    <source>
        <strain evidence="3">cv. Tatra</strain>
        <tissue evidence="2">Young leaves</tissue>
    </source>
</reference>
<dbReference type="AlphaFoldDB" id="A0A2K3L4Y1"/>
<feature type="region of interest" description="Disordered" evidence="1">
    <location>
        <begin position="65"/>
        <end position="91"/>
    </location>
</feature>
<evidence type="ECO:0000313" key="3">
    <source>
        <dbReference type="Proteomes" id="UP000236291"/>
    </source>
</evidence>
<comment type="caution">
    <text evidence="2">The sequence shown here is derived from an EMBL/GenBank/DDBJ whole genome shotgun (WGS) entry which is preliminary data.</text>
</comment>
<accession>A0A2K3L4Y1</accession>